<gene>
    <name evidence="2" type="ORF">J2S10_002465</name>
</gene>
<proteinExistence type="predicted"/>
<keyword evidence="3" id="KW-1185">Reference proteome</keyword>
<dbReference type="Proteomes" id="UP001224122">
    <property type="component" value="Unassembled WGS sequence"/>
</dbReference>
<keyword evidence="1" id="KW-1133">Transmembrane helix</keyword>
<dbReference type="InterPro" id="IPR025495">
    <property type="entry name" value="DUF4386"/>
</dbReference>
<keyword evidence="1" id="KW-0812">Transmembrane</keyword>
<organism evidence="2 3">
    <name type="scientific">Neobacillus ginsengisoli</name>
    <dbReference type="NCBI Taxonomy" id="904295"/>
    <lineage>
        <taxon>Bacteria</taxon>
        <taxon>Bacillati</taxon>
        <taxon>Bacillota</taxon>
        <taxon>Bacilli</taxon>
        <taxon>Bacillales</taxon>
        <taxon>Bacillaceae</taxon>
        <taxon>Neobacillus</taxon>
    </lineage>
</organism>
<dbReference type="EMBL" id="JAUSTW010000003">
    <property type="protein sequence ID" value="MDQ0199307.1"/>
    <property type="molecule type" value="Genomic_DNA"/>
</dbReference>
<protein>
    <recommendedName>
        <fullName evidence="4">DUF4386 domain-containing protein</fullName>
    </recommendedName>
</protein>
<name>A0ABT9XUS6_9BACI</name>
<feature type="transmembrane region" description="Helical" evidence="1">
    <location>
        <begin position="21"/>
        <end position="42"/>
    </location>
</feature>
<evidence type="ECO:0000313" key="3">
    <source>
        <dbReference type="Proteomes" id="UP001224122"/>
    </source>
</evidence>
<evidence type="ECO:0000256" key="1">
    <source>
        <dbReference type="SAM" id="Phobius"/>
    </source>
</evidence>
<keyword evidence="1" id="KW-0472">Membrane</keyword>
<feature type="transmembrane region" description="Helical" evidence="1">
    <location>
        <begin position="62"/>
        <end position="85"/>
    </location>
</feature>
<evidence type="ECO:0008006" key="4">
    <source>
        <dbReference type="Google" id="ProtNLM"/>
    </source>
</evidence>
<dbReference type="Pfam" id="PF14329">
    <property type="entry name" value="DUF4386"/>
    <property type="match status" value="1"/>
</dbReference>
<accession>A0ABT9XUS6</accession>
<comment type="caution">
    <text evidence="2">The sequence shown here is derived from an EMBL/GenBank/DDBJ whole genome shotgun (WGS) entry which is preliminary data.</text>
</comment>
<reference evidence="2 3" key="1">
    <citation type="submission" date="2023-07" db="EMBL/GenBank/DDBJ databases">
        <title>Genomic Encyclopedia of Type Strains, Phase IV (KMG-IV): sequencing the most valuable type-strain genomes for metagenomic binning, comparative biology and taxonomic classification.</title>
        <authorList>
            <person name="Goeker M."/>
        </authorList>
    </citation>
    <scope>NUCLEOTIDE SEQUENCE [LARGE SCALE GENOMIC DNA]</scope>
    <source>
        <strain evidence="2 3">DSM 27594</strain>
    </source>
</reference>
<evidence type="ECO:0000313" key="2">
    <source>
        <dbReference type="EMBL" id="MDQ0199307.1"/>
    </source>
</evidence>
<dbReference type="RefSeq" id="WP_307408059.1">
    <property type="nucleotide sequence ID" value="NZ_JAUSTW010000003.1"/>
</dbReference>
<sequence>MTNVGYNRTSERKYALSAGTALMVMTLAALFSYGLVLGRLVVEGDASATFHNIKSSIALFNAGIMGWLIILICDIVVAWSFYIFLKPLNKLNDALTTNHVLLPRYVFSKFHKIFCS</sequence>